<keyword evidence="6" id="KW-0175">Coiled coil</keyword>
<sequence length="291" mass="33729">MVVSMTGFGSARVESGQHVVTVEIKSVNHRFCELNIRTPKQLVKIEDKLKKKMTGYIKRGKVDAFITITGEGLVHRRLKVDWQLADDYFQIIHTLKEKYSLEDNVLLQDILQRDELISIEETEEENKELEHTVERALVKSLEDLTAMRRAEGEKLQEDLLLHISTFRETLLSINKHVPEVITQYRTRIERKIKELTDDRVDESRILTEIAVFADKSDISEEITRLESHLTQFTSALRQDIPIGRKLDFIIQEMNREVNTIGSKANDALIAAFVVEMKTCLEKLREQVQNVE</sequence>
<comment type="similarity">
    <text evidence="5">Belongs to the YicC/YloC family.</text>
</comment>
<dbReference type="AlphaFoldDB" id="A0A5D4KJX9"/>
<dbReference type="InterPro" id="IPR013527">
    <property type="entry name" value="YicC-like_N"/>
</dbReference>
<reference evidence="9 10" key="1">
    <citation type="submission" date="2019-08" db="EMBL/GenBank/DDBJ databases">
        <title>Bacillus genomes from the desert of Cuatro Cienegas, Coahuila.</title>
        <authorList>
            <person name="Olmedo-Alvarez G."/>
        </authorList>
    </citation>
    <scope>NUCLEOTIDE SEQUENCE [LARGE SCALE GENOMIC DNA]</scope>
    <source>
        <strain evidence="9 10">CH40_1T</strain>
    </source>
</reference>
<dbReference type="PANTHER" id="PTHR30636:SF3">
    <property type="entry name" value="UPF0701 PROTEIN YICC"/>
    <property type="match status" value="1"/>
</dbReference>
<feature type="domain" description="Endoribonuclease YicC-like C-terminal" evidence="8">
    <location>
        <begin position="173"/>
        <end position="291"/>
    </location>
</feature>
<dbReference type="GO" id="GO:0004521">
    <property type="term" value="F:RNA endonuclease activity"/>
    <property type="evidence" value="ECO:0007669"/>
    <property type="project" value="InterPro"/>
</dbReference>
<dbReference type="Pfam" id="PF03755">
    <property type="entry name" value="YicC-like_N"/>
    <property type="match status" value="1"/>
</dbReference>
<dbReference type="Pfam" id="PF08340">
    <property type="entry name" value="YicC-like_C"/>
    <property type="match status" value="1"/>
</dbReference>
<evidence type="ECO:0000256" key="2">
    <source>
        <dbReference type="ARBA" id="ARBA00022722"/>
    </source>
</evidence>
<evidence type="ECO:0000256" key="3">
    <source>
        <dbReference type="ARBA" id="ARBA00022759"/>
    </source>
</evidence>
<comment type="caution">
    <text evidence="9">The sequence shown here is derived from an EMBL/GenBank/DDBJ whole genome shotgun (WGS) entry which is preliminary data.</text>
</comment>
<keyword evidence="2" id="KW-0540">Nuclease</keyword>
<feature type="coiled-coil region" evidence="6">
    <location>
        <begin position="112"/>
        <end position="139"/>
    </location>
</feature>
<evidence type="ECO:0000256" key="6">
    <source>
        <dbReference type="SAM" id="Coils"/>
    </source>
</evidence>
<dbReference type="InterPro" id="IPR005229">
    <property type="entry name" value="YicC/YloC-like"/>
</dbReference>
<evidence type="ECO:0000256" key="1">
    <source>
        <dbReference type="ARBA" id="ARBA00001968"/>
    </source>
</evidence>
<keyword evidence="3" id="KW-0255">Endonuclease</keyword>
<comment type="cofactor">
    <cofactor evidence="1">
        <name>a divalent metal cation</name>
        <dbReference type="ChEBI" id="CHEBI:60240"/>
    </cofactor>
</comment>
<proteinExistence type="inferred from homology"/>
<protein>
    <submittedName>
        <fullName evidence="9">YicC family protein</fullName>
    </submittedName>
</protein>
<dbReference type="NCBIfam" id="TIGR00255">
    <property type="entry name" value="YicC/YloC family endoribonuclease"/>
    <property type="match status" value="1"/>
</dbReference>
<dbReference type="PANTHER" id="PTHR30636">
    <property type="entry name" value="UPF0701 PROTEIN YICC"/>
    <property type="match status" value="1"/>
</dbReference>
<organism evidence="9 10">
    <name type="scientific">Rossellomorea vietnamensis</name>
    <dbReference type="NCBI Taxonomy" id="218284"/>
    <lineage>
        <taxon>Bacteria</taxon>
        <taxon>Bacillati</taxon>
        <taxon>Bacillota</taxon>
        <taxon>Bacilli</taxon>
        <taxon>Bacillales</taxon>
        <taxon>Bacillaceae</taxon>
        <taxon>Rossellomorea</taxon>
    </lineage>
</organism>
<keyword evidence="4" id="KW-0378">Hydrolase</keyword>
<evidence type="ECO:0000259" key="7">
    <source>
        <dbReference type="Pfam" id="PF03755"/>
    </source>
</evidence>
<name>A0A5D4KJX9_9BACI</name>
<evidence type="ECO:0000256" key="5">
    <source>
        <dbReference type="ARBA" id="ARBA00035648"/>
    </source>
</evidence>
<accession>A0A5D4KJX9</accession>
<dbReference type="InterPro" id="IPR013551">
    <property type="entry name" value="YicC-like_C"/>
</dbReference>
<evidence type="ECO:0000259" key="8">
    <source>
        <dbReference type="Pfam" id="PF08340"/>
    </source>
</evidence>
<dbReference type="EMBL" id="VTEH01000001">
    <property type="protein sequence ID" value="TYR77581.1"/>
    <property type="molecule type" value="Genomic_DNA"/>
</dbReference>
<gene>
    <name evidence="9" type="ORF">FZC79_01825</name>
</gene>
<evidence type="ECO:0000313" key="9">
    <source>
        <dbReference type="EMBL" id="TYR77581.1"/>
    </source>
</evidence>
<dbReference type="GO" id="GO:0016787">
    <property type="term" value="F:hydrolase activity"/>
    <property type="evidence" value="ECO:0007669"/>
    <property type="project" value="UniProtKB-KW"/>
</dbReference>
<feature type="domain" description="Endoribonuclease YicC-like N-terminal" evidence="7">
    <location>
        <begin position="3"/>
        <end position="156"/>
    </location>
</feature>
<evidence type="ECO:0000313" key="10">
    <source>
        <dbReference type="Proteomes" id="UP000323317"/>
    </source>
</evidence>
<dbReference type="RefSeq" id="WP_148945184.1">
    <property type="nucleotide sequence ID" value="NZ_VTEH01000001.1"/>
</dbReference>
<evidence type="ECO:0000256" key="4">
    <source>
        <dbReference type="ARBA" id="ARBA00022801"/>
    </source>
</evidence>
<dbReference type="Proteomes" id="UP000323317">
    <property type="component" value="Unassembled WGS sequence"/>
</dbReference>